<dbReference type="PANTHER" id="PTHR35169">
    <property type="entry name" value="FE2OG DIOXYGENASE DOMAIN-CONTAINING PROTEIN"/>
    <property type="match status" value="1"/>
</dbReference>
<proteinExistence type="predicted"/>
<reference evidence="3" key="1">
    <citation type="submission" date="2021-01" db="EMBL/GenBank/DDBJ databases">
        <authorList>
            <person name="Corre E."/>
            <person name="Pelletier E."/>
            <person name="Niang G."/>
            <person name="Scheremetjew M."/>
            <person name="Finn R."/>
            <person name="Kale V."/>
            <person name="Holt S."/>
            <person name="Cochrane G."/>
            <person name="Meng A."/>
            <person name="Brown T."/>
            <person name="Cohen L."/>
        </authorList>
    </citation>
    <scope>NUCLEOTIDE SEQUENCE</scope>
    <source>
        <strain evidence="3">SAG 11-49</strain>
    </source>
</reference>
<feature type="compositionally biased region" description="Polar residues" evidence="1">
    <location>
        <begin position="69"/>
        <end position="82"/>
    </location>
</feature>
<accession>A0A7S0WFF4</accession>
<sequence>MASIHNLGCGRWRADQLRGGSCLQLWRCNAQLNVSKCSGIRTPSGCNVTRGHSSHASRRMPHPPAASKIAQTGVGQDSSKPSSIDVQGVLLLGFTGEEQAGMFENATSLFGDMPPSALLNVSSSMARSMTVSQLVQHLAGRQEQQQQQGDQEFAQPSEEGGVCEARVIYLIGQSSQAIAPGLNDALVEAGVAPAVIGMLTPKHADLTMEAAAHMLRRAHARYWDLVRPLSLGPHAPAVAAASASSSGQQAVAGGSNEKQDVLAQLREARVVVSATMDAGEVPSPFGGWRRDEAQAVVLDGLVSSEERAALLDWLTEPGHDHGGPPPASRWELSCVDREGDNPTWGLKPEVLKRLEEEPPAPMLALQARLAALYPEYQLAHMPADVLAEDEGMGMGAAGLSAFVGNAVMNGDPCAWHDDADPASFPPSSPWVHCYGYYYNRQPRRPRFVTLLLYLNEAWGEELQAETLFADPSADAGIFVRPIPGRVVLMDQDTSHRIAAPSKAANGAPRYSLVWKLVWFDHDDPTLPSGVEGGSRSAGAAASKQQPGLCRPEWGPPMRFGSAGEHLGRPAWQQ</sequence>
<feature type="compositionally biased region" description="Low complexity" evidence="1">
    <location>
        <begin position="533"/>
        <end position="542"/>
    </location>
</feature>
<dbReference type="EMBL" id="HBFB01002497">
    <property type="protein sequence ID" value="CAD8665206.1"/>
    <property type="molecule type" value="Transcribed_RNA"/>
</dbReference>
<evidence type="ECO:0000256" key="1">
    <source>
        <dbReference type="SAM" id="MobiDB-lite"/>
    </source>
</evidence>
<evidence type="ECO:0000313" key="3">
    <source>
        <dbReference type="EMBL" id="CAD8665206.1"/>
    </source>
</evidence>
<feature type="region of interest" description="Disordered" evidence="1">
    <location>
        <begin position="528"/>
        <end position="573"/>
    </location>
</feature>
<protein>
    <recommendedName>
        <fullName evidence="2">Fe2OG dioxygenase domain-containing protein</fullName>
    </recommendedName>
</protein>
<feature type="region of interest" description="Disordered" evidence="1">
    <location>
        <begin position="138"/>
        <end position="158"/>
    </location>
</feature>
<evidence type="ECO:0000259" key="2">
    <source>
        <dbReference type="PROSITE" id="PS51471"/>
    </source>
</evidence>
<organism evidence="3">
    <name type="scientific">Chlamydomonas leiostraca</name>
    <dbReference type="NCBI Taxonomy" id="1034604"/>
    <lineage>
        <taxon>Eukaryota</taxon>
        <taxon>Viridiplantae</taxon>
        <taxon>Chlorophyta</taxon>
        <taxon>core chlorophytes</taxon>
        <taxon>Chlorophyceae</taxon>
        <taxon>CS clade</taxon>
        <taxon>Chlamydomonadales</taxon>
        <taxon>Chlamydomonadaceae</taxon>
        <taxon>Chlamydomonas</taxon>
    </lineage>
</organism>
<dbReference type="AlphaFoldDB" id="A0A7S0WFF4"/>
<gene>
    <name evidence="3" type="ORF">CLEI1391_LOCUS1265</name>
</gene>
<dbReference type="PROSITE" id="PS51471">
    <property type="entry name" value="FE2OG_OXY"/>
    <property type="match status" value="1"/>
</dbReference>
<dbReference type="Gene3D" id="2.60.120.620">
    <property type="entry name" value="q2cbj1_9rhob like domain"/>
    <property type="match status" value="1"/>
</dbReference>
<dbReference type="InterPro" id="IPR005123">
    <property type="entry name" value="Oxoglu/Fe-dep_dioxygenase_dom"/>
</dbReference>
<feature type="compositionally biased region" description="Basic residues" evidence="1">
    <location>
        <begin position="52"/>
        <end position="61"/>
    </location>
</feature>
<feature type="compositionally biased region" description="Low complexity" evidence="1">
    <location>
        <begin position="138"/>
        <end position="155"/>
    </location>
</feature>
<dbReference type="PANTHER" id="PTHR35169:SF1">
    <property type="entry name" value="PROLYL 4-HYDROXYLASE ALPHA SUBUNIT FE(2+) 2OG DIOXYGENASE DOMAIN-CONTAINING PROTEIN"/>
    <property type="match status" value="1"/>
</dbReference>
<feature type="region of interest" description="Disordered" evidence="1">
    <location>
        <begin position="47"/>
        <end position="82"/>
    </location>
</feature>
<feature type="domain" description="Fe2OG dioxygenase" evidence="2">
    <location>
        <begin position="358"/>
        <end position="518"/>
    </location>
</feature>
<name>A0A7S0WFF4_9CHLO</name>